<dbReference type="InterPro" id="IPR014729">
    <property type="entry name" value="Rossmann-like_a/b/a_fold"/>
</dbReference>
<dbReference type="InterPro" id="IPR006016">
    <property type="entry name" value="UspA"/>
</dbReference>
<gene>
    <name evidence="3" type="ORF">FPZ12_017930</name>
</gene>
<evidence type="ECO:0000313" key="3">
    <source>
        <dbReference type="EMBL" id="KAA9160229.1"/>
    </source>
</evidence>
<dbReference type="Gene3D" id="3.40.50.620">
    <property type="entry name" value="HUPs"/>
    <property type="match status" value="2"/>
</dbReference>
<dbReference type="OrthoDB" id="3404132at2"/>
<dbReference type="RefSeq" id="WP_144748572.1">
    <property type="nucleotide sequence ID" value="NZ_VMNW02000023.1"/>
</dbReference>
<keyword evidence="4" id="KW-1185">Reference proteome</keyword>
<dbReference type="EMBL" id="VMNW02000023">
    <property type="protein sequence ID" value="KAA9160229.1"/>
    <property type="molecule type" value="Genomic_DNA"/>
</dbReference>
<feature type="domain" description="UspA" evidence="2">
    <location>
        <begin position="9"/>
        <end position="139"/>
    </location>
</feature>
<comment type="caution">
    <text evidence="3">The sequence shown here is derived from an EMBL/GenBank/DDBJ whole genome shotgun (WGS) entry which is preliminary data.</text>
</comment>
<evidence type="ECO:0000259" key="2">
    <source>
        <dbReference type="Pfam" id="PF00582"/>
    </source>
</evidence>
<comment type="similarity">
    <text evidence="1">Belongs to the universal stress protein A family.</text>
</comment>
<sequence length="292" mass="30119">MDSRSVGALVVGVDGSASALAAVRWAAAEAVRWGLRVRLVHVAEPVPAVAGDPAEESAGRRARGEQWLNTASSVASRTAAEVETVLYEGNRRDILVEEAGWAAELVLGSRGRGGLGRLTGASAGLAVATHGGCPVVIVRGPARESGHVVAGVDDGPETTAVLRFAFHQALRSGTGVTALHSWRIAGHGGSVQAQYHAEKALRERVSAVAAEFGGIEPECLVVRGKPEETLLEFGRHARLIVVGTRGHGGLTGLFLGSVSQSVAGHGTAPVAVIRSSGTVRWWARLVNAGSGH</sequence>
<feature type="domain" description="UspA" evidence="2">
    <location>
        <begin position="147"/>
        <end position="274"/>
    </location>
</feature>
<dbReference type="PRINTS" id="PR01438">
    <property type="entry name" value="UNVRSLSTRESS"/>
</dbReference>
<accession>A0A5N0V198</accession>
<reference evidence="3" key="1">
    <citation type="submission" date="2019-09" db="EMBL/GenBank/DDBJ databases">
        <authorList>
            <person name="Teo W.F.A."/>
            <person name="Duangmal K."/>
        </authorList>
    </citation>
    <scope>NUCLEOTIDE SEQUENCE [LARGE SCALE GENOMIC DNA]</scope>
    <source>
        <strain evidence="3">K81G1</strain>
    </source>
</reference>
<name>A0A5N0V198_9PSEU</name>
<dbReference type="PANTHER" id="PTHR46268:SF6">
    <property type="entry name" value="UNIVERSAL STRESS PROTEIN UP12"/>
    <property type="match status" value="1"/>
</dbReference>
<evidence type="ECO:0000256" key="1">
    <source>
        <dbReference type="ARBA" id="ARBA00008791"/>
    </source>
</evidence>
<dbReference type="Pfam" id="PF00582">
    <property type="entry name" value="Usp"/>
    <property type="match status" value="2"/>
</dbReference>
<proteinExistence type="inferred from homology"/>
<protein>
    <submittedName>
        <fullName evidence="3">Universal stress protein</fullName>
    </submittedName>
</protein>
<dbReference type="AlphaFoldDB" id="A0A5N0V198"/>
<evidence type="ECO:0000313" key="4">
    <source>
        <dbReference type="Proteomes" id="UP000319769"/>
    </source>
</evidence>
<dbReference type="InterPro" id="IPR006015">
    <property type="entry name" value="Universal_stress_UspA"/>
</dbReference>
<organism evidence="3 4">
    <name type="scientific">Amycolatopsis acidicola</name>
    <dbReference type="NCBI Taxonomy" id="2596893"/>
    <lineage>
        <taxon>Bacteria</taxon>
        <taxon>Bacillati</taxon>
        <taxon>Actinomycetota</taxon>
        <taxon>Actinomycetes</taxon>
        <taxon>Pseudonocardiales</taxon>
        <taxon>Pseudonocardiaceae</taxon>
        <taxon>Amycolatopsis</taxon>
    </lineage>
</organism>
<dbReference type="Proteomes" id="UP000319769">
    <property type="component" value="Unassembled WGS sequence"/>
</dbReference>
<dbReference type="SUPFAM" id="SSF52402">
    <property type="entry name" value="Adenine nucleotide alpha hydrolases-like"/>
    <property type="match status" value="2"/>
</dbReference>
<dbReference type="PANTHER" id="PTHR46268">
    <property type="entry name" value="STRESS RESPONSE PROTEIN NHAX"/>
    <property type="match status" value="1"/>
</dbReference>